<comment type="caution">
    <text evidence="3">The sequence shown here is derived from an EMBL/GenBank/DDBJ whole genome shotgun (WGS) entry which is preliminary data.</text>
</comment>
<evidence type="ECO:0000313" key="3">
    <source>
        <dbReference type="EMBL" id="MCZ8534011.1"/>
    </source>
</evidence>
<sequence>MDTNHSIITIEANVHAPVEKVWEYWTVPAHITKWNNASDEWHTPYAENDLKAGGKFVSRMEAKDGSFGFDFGGIYDEVRTHEFISYKLEDGRKVQITFIAEENDTKVVEVFEAETANPIEMQQEGWQAILDNFKKHAEQQ</sequence>
<dbReference type="InterPro" id="IPR023393">
    <property type="entry name" value="START-like_dom_sf"/>
</dbReference>
<dbReference type="Pfam" id="PF08327">
    <property type="entry name" value="AHSA1"/>
    <property type="match status" value="1"/>
</dbReference>
<protein>
    <submittedName>
        <fullName evidence="3">SRPBCC family protein</fullName>
    </submittedName>
</protein>
<dbReference type="Gene3D" id="3.30.530.20">
    <property type="match status" value="1"/>
</dbReference>
<keyword evidence="4" id="KW-1185">Reference proteome</keyword>
<feature type="domain" description="Activator of Hsp90 ATPase homologue 1/2-like C-terminal" evidence="2">
    <location>
        <begin position="16"/>
        <end position="137"/>
    </location>
</feature>
<dbReference type="CDD" id="cd08897">
    <property type="entry name" value="SRPBCC_CalC_Aha1-like_4"/>
    <property type="match status" value="1"/>
</dbReference>
<comment type="similarity">
    <text evidence="1">Belongs to the AHA1 family.</text>
</comment>
<dbReference type="EMBL" id="JAMKBI010000008">
    <property type="protein sequence ID" value="MCZ8534011.1"/>
    <property type="molecule type" value="Genomic_DNA"/>
</dbReference>
<dbReference type="SUPFAM" id="SSF55961">
    <property type="entry name" value="Bet v1-like"/>
    <property type="match status" value="1"/>
</dbReference>
<proteinExistence type="inferred from homology"/>
<evidence type="ECO:0000259" key="2">
    <source>
        <dbReference type="Pfam" id="PF08327"/>
    </source>
</evidence>
<evidence type="ECO:0000313" key="4">
    <source>
        <dbReference type="Proteomes" id="UP001152172"/>
    </source>
</evidence>
<name>A0A9X3L9U8_9BACI</name>
<dbReference type="InterPro" id="IPR013538">
    <property type="entry name" value="ASHA1/2-like_C"/>
</dbReference>
<organism evidence="3 4">
    <name type="scientific">Psychrobacillus psychrodurans</name>
    <dbReference type="NCBI Taxonomy" id="126157"/>
    <lineage>
        <taxon>Bacteria</taxon>
        <taxon>Bacillati</taxon>
        <taxon>Bacillota</taxon>
        <taxon>Bacilli</taxon>
        <taxon>Bacillales</taxon>
        <taxon>Bacillaceae</taxon>
        <taxon>Psychrobacillus</taxon>
    </lineage>
</organism>
<accession>A0A9X3L9U8</accession>
<reference evidence="3" key="1">
    <citation type="submission" date="2022-05" db="EMBL/GenBank/DDBJ databases">
        <authorList>
            <person name="Colautti A."/>
            <person name="Iacumin L."/>
        </authorList>
    </citation>
    <scope>NUCLEOTIDE SEQUENCE</scope>
    <source>
        <strain evidence="3">DSM 30747</strain>
    </source>
</reference>
<evidence type="ECO:0000256" key="1">
    <source>
        <dbReference type="ARBA" id="ARBA00006817"/>
    </source>
</evidence>
<dbReference type="RefSeq" id="WP_269922261.1">
    <property type="nucleotide sequence ID" value="NZ_JAMKBI010000008.1"/>
</dbReference>
<gene>
    <name evidence="3" type="ORF">M9R61_11880</name>
</gene>
<dbReference type="Proteomes" id="UP001152172">
    <property type="component" value="Unassembled WGS sequence"/>
</dbReference>
<dbReference type="AlphaFoldDB" id="A0A9X3L9U8"/>